<reference evidence="1" key="1">
    <citation type="submission" date="2022-08" db="EMBL/GenBank/DDBJ databases">
        <authorList>
            <person name="Gutierrez-Valencia J."/>
        </authorList>
    </citation>
    <scope>NUCLEOTIDE SEQUENCE</scope>
</reference>
<dbReference type="InterPro" id="IPR036028">
    <property type="entry name" value="SH3-like_dom_sf"/>
</dbReference>
<dbReference type="AlphaFoldDB" id="A0AAV0H0U7"/>
<name>A0AAV0H0U7_9ROSI</name>
<dbReference type="Gene3D" id="2.30.30.40">
    <property type="entry name" value="SH3 Domains"/>
    <property type="match status" value="1"/>
</dbReference>
<dbReference type="EMBL" id="CAMGYJ010000002">
    <property type="protein sequence ID" value="CAI0378243.1"/>
    <property type="molecule type" value="Genomic_DNA"/>
</dbReference>
<keyword evidence="2" id="KW-1185">Reference proteome</keyword>
<evidence type="ECO:0000313" key="1">
    <source>
        <dbReference type="EMBL" id="CAI0378243.1"/>
    </source>
</evidence>
<comment type="caution">
    <text evidence="1">The sequence shown here is derived from an EMBL/GenBank/DDBJ whole genome shotgun (WGS) entry which is preliminary data.</text>
</comment>
<dbReference type="SUPFAM" id="SSF50044">
    <property type="entry name" value="SH3-domain"/>
    <property type="match status" value="1"/>
</dbReference>
<protein>
    <submittedName>
        <fullName evidence="1">Uncharacterized protein</fullName>
    </submittedName>
</protein>
<dbReference type="Proteomes" id="UP001154282">
    <property type="component" value="Unassembled WGS sequence"/>
</dbReference>
<sequence length="99" mass="11037">MILSKFSLAPFDLMRFMNYVCQEMLTMPDIMPQVMHPYNAETDFELSLSAGDCCGQRGSPLTRMATSNGWAGGECKGRAGWFPFGYIEGRERVLASKIA</sequence>
<gene>
    <name evidence="1" type="ORF">LITE_LOCUS1789</name>
</gene>
<accession>A0AAV0H0U7</accession>
<organism evidence="1 2">
    <name type="scientific">Linum tenue</name>
    <dbReference type="NCBI Taxonomy" id="586396"/>
    <lineage>
        <taxon>Eukaryota</taxon>
        <taxon>Viridiplantae</taxon>
        <taxon>Streptophyta</taxon>
        <taxon>Embryophyta</taxon>
        <taxon>Tracheophyta</taxon>
        <taxon>Spermatophyta</taxon>
        <taxon>Magnoliopsida</taxon>
        <taxon>eudicotyledons</taxon>
        <taxon>Gunneridae</taxon>
        <taxon>Pentapetalae</taxon>
        <taxon>rosids</taxon>
        <taxon>fabids</taxon>
        <taxon>Malpighiales</taxon>
        <taxon>Linaceae</taxon>
        <taxon>Linum</taxon>
    </lineage>
</organism>
<evidence type="ECO:0000313" key="2">
    <source>
        <dbReference type="Proteomes" id="UP001154282"/>
    </source>
</evidence>
<proteinExistence type="predicted"/>